<dbReference type="RefSeq" id="WP_190131845.1">
    <property type="nucleotide sequence ID" value="NZ_BNBD01000011.1"/>
</dbReference>
<name>A0A919B6S0_9ACTN</name>
<evidence type="ECO:0000313" key="1">
    <source>
        <dbReference type="EMBL" id="GHF61666.1"/>
    </source>
</evidence>
<protein>
    <submittedName>
        <fullName evidence="1">Uncharacterized protein</fullName>
    </submittedName>
</protein>
<dbReference type="EMBL" id="BNBD01000011">
    <property type="protein sequence ID" value="GHF61666.1"/>
    <property type="molecule type" value="Genomic_DNA"/>
</dbReference>
<evidence type="ECO:0000313" key="2">
    <source>
        <dbReference type="Proteomes" id="UP000638313"/>
    </source>
</evidence>
<reference evidence="1" key="2">
    <citation type="submission" date="2020-09" db="EMBL/GenBank/DDBJ databases">
        <authorList>
            <person name="Sun Q."/>
            <person name="Ohkuma M."/>
        </authorList>
    </citation>
    <scope>NUCLEOTIDE SEQUENCE</scope>
    <source>
        <strain evidence="1">JCM 4059</strain>
    </source>
</reference>
<organism evidence="1 2">
    <name type="scientific">Streptomyces mashuensis</name>
    <dbReference type="NCBI Taxonomy" id="33904"/>
    <lineage>
        <taxon>Bacteria</taxon>
        <taxon>Bacillati</taxon>
        <taxon>Actinomycetota</taxon>
        <taxon>Actinomycetes</taxon>
        <taxon>Kitasatosporales</taxon>
        <taxon>Streptomycetaceae</taxon>
        <taxon>Streptomyces</taxon>
    </lineage>
</organism>
<gene>
    <name evidence="1" type="ORF">GCM10010218_49010</name>
</gene>
<keyword evidence="2" id="KW-1185">Reference proteome</keyword>
<proteinExistence type="predicted"/>
<sequence>MDPDPGTWWLCNAPLREVPAALGKPDPAAELRQWRRSWPRQEEALSLLVRDELFTFVTYDETAYYWLSARTTQVAFLDQWRYDPPIPAYQAA</sequence>
<comment type="caution">
    <text evidence="1">The sequence shown here is derived from an EMBL/GenBank/DDBJ whole genome shotgun (WGS) entry which is preliminary data.</text>
</comment>
<reference evidence="1" key="1">
    <citation type="journal article" date="2014" name="Int. J. Syst. Evol. Microbiol.">
        <title>Complete genome sequence of Corynebacterium casei LMG S-19264T (=DSM 44701T), isolated from a smear-ripened cheese.</title>
        <authorList>
            <consortium name="US DOE Joint Genome Institute (JGI-PGF)"/>
            <person name="Walter F."/>
            <person name="Albersmeier A."/>
            <person name="Kalinowski J."/>
            <person name="Ruckert C."/>
        </authorList>
    </citation>
    <scope>NUCLEOTIDE SEQUENCE</scope>
    <source>
        <strain evidence="1">JCM 4059</strain>
    </source>
</reference>
<dbReference type="AlphaFoldDB" id="A0A919B6S0"/>
<accession>A0A919B6S0</accession>
<dbReference type="Proteomes" id="UP000638313">
    <property type="component" value="Unassembled WGS sequence"/>
</dbReference>